<reference evidence="1 2" key="1">
    <citation type="submission" date="2022-06" db="EMBL/GenBank/DDBJ databases">
        <title>Halomicroarcula sp. a new haloarchaeum isolate from saline soil.</title>
        <authorList>
            <person name="Strakova D."/>
            <person name="Galisteo C."/>
            <person name="Sanchez-Porro C."/>
            <person name="Ventosa A."/>
        </authorList>
    </citation>
    <scope>NUCLEOTIDE SEQUENCE [LARGE SCALE GENOMIC DNA]</scope>
    <source>
        <strain evidence="1 2">S3CR25-11</strain>
    </source>
</reference>
<sequence>MVPELPDDASRLDRYFWARHANPRSGWSRVASLPVLMVCIYRRDWRGLALTLLFVLFNPVLFSPPEDDSAWMTKVVYGERLWTQTEHGHRSYPEILNLCNGLAALYALYAAVRRRPAETALATALSMALKFWFVAEMVHLYEAHVADDDRSG</sequence>
<keyword evidence="2" id="KW-1185">Reference proteome</keyword>
<dbReference type="InterPro" id="IPR046595">
    <property type="entry name" value="DUF6653"/>
</dbReference>
<evidence type="ECO:0000313" key="1">
    <source>
        <dbReference type="EMBL" id="MDS0281565.1"/>
    </source>
</evidence>
<dbReference type="Pfam" id="PF20358">
    <property type="entry name" value="DUF6653"/>
    <property type="match status" value="1"/>
</dbReference>
<dbReference type="EMBL" id="JAMQOS010000001">
    <property type="protein sequence ID" value="MDS0281565.1"/>
    <property type="molecule type" value="Genomic_DNA"/>
</dbReference>
<protein>
    <submittedName>
        <fullName evidence="1">Uncharacterized protein</fullName>
    </submittedName>
</protein>
<dbReference type="RefSeq" id="WP_310899399.1">
    <property type="nucleotide sequence ID" value="NZ_JAMQOS010000001.1"/>
</dbReference>
<accession>A0ABU2FLD2</accession>
<dbReference type="Proteomes" id="UP001268864">
    <property type="component" value="Unassembled WGS sequence"/>
</dbReference>
<proteinExistence type="predicted"/>
<evidence type="ECO:0000313" key="2">
    <source>
        <dbReference type="Proteomes" id="UP001268864"/>
    </source>
</evidence>
<name>A0ABU2FLD2_9EURY</name>
<organism evidence="1 2">
    <name type="scientific">Haloarcula onubensis</name>
    <dbReference type="NCBI Taxonomy" id="2950539"/>
    <lineage>
        <taxon>Archaea</taxon>
        <taxon>Methanobacteriati</taxon>
        <taxon>Methanobacteriota</taxon>
        <taxon>Stenosarchaea group</taxon>
        <taxon>Halobacteria</taxon>
        <taxon>Halobacteriales</taxon>
        <taxon>Haloarculaceae</taxon>
        <taxon>Haloarcula</taxon>
    </lineage>
</organism>
<comment type="caution">
    <text evidence="1">The sequence shown here is derived from an EMBL/GenBank/DDBJ whole genome shotgun (WGS) entry which is preliminary data.</text>
</comment>
<gene>
    <name evidence="1" type="ORF">NDI86_05470</name>
</gene>